<dbReference type="eggNOG" id="COG0544">
    <property type="taxonomic scope" value="Bacteria"/>
</dbReference>
<dbReference type="SUPFAM" id="SSF109998">
    <property type="entry name" value="Triger factor/SurA peptide-binding domain-like"/>
    <property type="match status" value="1"/>
</dbReference>
<dbReference type="GO" id="GO:0051083">
    <property type="term" value="P:'de novo' cotranslational protein folding"/>
    <property type="evidence" value="ECO:0007669"/>
    <property type="project" value="TreeGrafter"/>
</dbReference>
<dbReference type="InterPro" id="IPR005215">
    <property type="entry name" value="Trig_fac"/>
</dbReference>
<dbReference type="GO" id="GO:0043335">
    <property type="term" value="P:protein unfolding"/>
    <property type="evidence" value="ECO:0007669"/>
    <property type="project" value="TreeGrafter"/>
</dbReference>
<feature type="domain" description="Trigger factor ribosome-binding bacterial" evidence="1">
    <location>
        <begin position="1"/>
        <end position="151"/>
    </location>
</feature>
<dbReference type="GO" id="GO:0003755">
    <property type="term" value="F:peptidyl-prolyl cis-trans isomerase activity"/>
    <property type="evidence" value="ECO:0007669"/>
    <property type="project" value="TreeGrafter"/>
</dbReference>
<dbReference type="Pfam" id="PF05697">
    <property type="entry name" value="Trigger_N"/>
    <property type="match status" value="1"/>
</dbReference>
<dbReference type="InterPro" id="IPR008881">
    <property type="entry name" value="Trigger_fac_ribosome-bd_bac"/>
</dbReference>
<dbReference type="PANTHER" id="PTHR30560:SF3">
    <property type="entry name" value="TRIGGER FACTOR-LIKE PROTEIN TIG, CHLOROPLASTIC"/>
    <property type="match status" value="1"/>
</dbReference>
<organism evidence="2 3">
    <name type="scientific">Amoebophilus asiaticus (strain 5a2)</name>
    <dbReference type="NCBI Taxonomy" id="452471"/>
    <lineage>
        <taxon>Bacteria</taxon>
        <taxon>Pseudomonadati</taxon>
        <taxon>Bacteroidota</taxon>
        <taxon>Cytophagia</taxon>
        <taxon>Cytophagales</taxon>
        <taxon>Amoebophilaceae</taxon>
        <taxon>Candidatus Amoebophilus</taxon>
    </lineage>
</organism>
<dbReference type="RefSeq" id="WP_012473267.1">
    <property type="nucleotide sequence ID" value="NC_010830.1"/>
</dbReference>
<protein>
    <recommendedName>
        <fullName evidence="1">Trigger factor ribosome-binding bacterial domain-containing protein</fullName>
    </recommendedName>
</protein>
<dbReference type="Gene3D" id="3.30.70.1050">
    <property type="entry name" value="Trigger factor ribosome-binding domain"/>
    <property type="match status" value="1"/>
</dbReference>
<dbReference type="InterPro" id="IPR027304">
    <property type="entry name" value="Trigger_fact/SurA_dom_sf"/>
</dbReference>
<dbReference type="GO" id="GO:0043022">
    <property type="term" value="F:ribosome binding"/>
    <property type="evidence" value="ECO:0007669"/>
    <property type="project" value="TreeGrafter"/>
</dbReference>
<dbReference type="Proteomes" id="UP000001227">
    <property type="component" value="Chromosome"/>
</dbReference>
<name>B3ETG2_AMOA5</name>
<dbReference type="GO" id="GO:0044183">
    <property type="term" value="F:protein folding chaperone"/>
    <property type="evidence" value="ECO:0007669"/>
    <property type="project" value="TreeGrafter"/>
</dbReference>
<dbReference type="KEGG" id="aas:Aasi_1181"/>
<dbReference type="EMBL" id="CP001102">
    <property type="protein sequence ID" value="ACE06514.1"/>
    <property type="molecule type" value="Genomic_DNA"/>
</dbReference>
<dbReference type="SUPFAM" id="SSF102735">
    <property type="entry name" value="Trigger factor ribosome-binding domain"/>
    <property type="match status" value="1"/>
</dbReference>
<dbReference type="InterPro" id="IPR036611">
    <property type="entry name" value="Trigger_fac_ribosome-bd_sf"/>
</dbReference>
<accession>B3ETG2</accession>
<dbReference type="STRING" id="452471.Aasi_1181"/>
<evidence type="ECO:0000313" key="3">
    <source>
        <dbReference type="Proteomes" id="UP000001227"/>
    </source>
</evidence>
<dbReference type="HOGENOM" id="CLU_045516_0_0_10"/>
<dbReference type="OrthoDB" id="9767721at2"/>
<dbReference type="GO" id="GO:0015031">
    <property type="term" value="P:protein transport"/>
    <property type="evidence" value="ECO:0007669"/>
    <property type="project" value="InterPro"/>
</dbReference>
<evidence type="ECO:0000259" key="1">
    <source>
        <dbReference type="Pfam" id="PF05697"/>
    </source>
</evidence>
<gene>
    <name evidence="2" type="ordered locus">Aasi_1181</name>
</gene>
<keyword evidence="3" id="KW-1185">Reference proteome</keyword>
<dbReference type="AlphaFoldDB" id="B3ETG2"/>
<dbReference type="InterPro" id="IPR037041">
    <property type="entry name" value="Trigger_fac_C_sf"/>
</dbReference>
<evidence type="ECO:0000313" key="2">
    <source>
        <dbReference type="EMBL" id="ACE06514.1"/>
    </source>
</evidence>
<reference evidence="2 3" key="1">
    <citation type="journal article" date="2010" name="J. Bacteriol.">
        <title>The genome of the amoeba symbiont 'Candidatus Amoebophilus asiaticus' reveals common mechanisms for host cell interaction among amoeba-associated bacteria.</title>
        <authorList>
            <person name="Schmitz-Esser S."/>
            <person name="Tischler P."/>
            <person name="Arnold R."/>
            <person name="Montanaro J."/>
            <person name="Wagner M."/>
            <person name="Rattei T."/>
            <person name="Horn M."/>
        </authorList>
    </citation>
    <scope>NUCLEOTIDE SEQUENCE [LARGE SCALE GENOMIC DNA]</scope>
    <source>
        <strain evidence="2 3">5a2</strain>
    </source>
</reference>
<dbReference type="PANTHER" id="PTHR30560">
    <property type="entry name" value="TRIGGER FACTOR CHAPERONE AND PEPTIDYL-PROLYL CIS/TRANS ISOMERASE"/>
    <property type="match status" value="1"/>
</dbReference>
<dbReference type="Gene3D" id="1.10.3120.10">
    <property type="entry name" value="Trigger factor, C-terminal domain"/>
    <property type="match status" value="1"/>
</dbReference>
<proteinExistence type="predicted"/>
<sequence length="465" mass="53637">MNIIFHKSNPLEADLIIDLTEEDYIPRVEQAIVQYRSKVNLKGFRKGQVPQALVKKMYGPEVLLQVVMEMVTKAIQEYVEEQKLRLWGEPIMVENSLYNSDINFQHPGNFQIKFECGLIPDVDLTQLEQVEIECWKIKSVADNTVDEAIKKVQLQYGDAIEVTKSEPGDMVYGLLTDDANFKQPVYLPAEIKFEKNATDLLDMEISEKRTLQLDPKQPYILPKVSAAHQETLSLLSSLEGDYQFAAEKIYRTIPAELNETFFSNILGEDETFTLEEFKQKFSDSFIAYTQNVADSLLANNLKQAVSNHISLELPETFIKKRLKSKNPTWEESLIGQFYAYMQPNLHWDLIAEKIGQEHEIQVTIEEIIELIKRKASTTRGYSELGTLSKEDLKKRIEKSFASGETDQRYKETYDLIFQEKILHTLKDKVKIHIKETSVEEFNQMLDDLSKKKDTASIDTPKVDNK</sequence>